<feature type="binding site" evidence="2">
    <location>
        <position position="64"/>
    </location>
    <ligand>
        <name>Fe cation</name>
        <dbReference type="ChEBI" id="CHEBI:24875"/>
    </ligand>
</feature>
<accession>A0A066VQF1</accession>
<evidence type="ECO:0000259" key="5">
    <source>
        <dbReference type="Pfam" id="PF05726"/>
    </source>
</evidence>
<proteinExistence type="inferred from homology"/>
<keyword evidence="7" id="KW-1185">Reference proteome</keyword>
<dbReference type="Pfam" id="PF02678">
    <property type="entry name" value="Pirin"/>
    <property type="match status" value="1"/>
</dbReference>
<keyword evidence="2" id="KW-0408">Iron</keyword>
<dbReference type="GeneID" id="25266859"/>
<dbReference type="InterPro" id="IPR012093">
    <property type="entry name" value="Pirin"/>
</dbReference>
<comment type="caution">
    <text evidence="6">The sequence shown here is derived from an EMBL/GenBank/DDBJ whole genome shotgun (WGS) entry which is preliminary data.</text>
</comment>
<dbReference type="PANTHER" id="PTHR13903">
    <property type="entry name" value="PIRIN-RELATED"/>
    <property type="match status" value="1"/>
</dbReference>
<dbReference type="CDD" id="cd02247">
    <property type="entry name" value="cupin_pirin_C"/>
    <property type="match status" value="1"/>
</dbReference>
<reference evidence="6 7" key="1">
    <citation type="submission" date="2014-05" db="EMBL/GenBank/DDBJ databases">
        <title>Draft genome sequence of a rare smut relative, Tilletiaria anomala UBC 951.</title>
        <authorList>
            <consortium name="DOE Joint Genome Institute"/>
            <person name="Toome M."/>
            <person name="Kuo A."/>
            <person name="Henrissat B."/>
            <person name="Lipzen A."/>
            <person name="Tritt A."/>
            <person name="Yoshinaga Y."/>
            <person name="Zane M."/>
            <person name="Barry K."/>
            <person name="Grigoriev I.V."/>
            <person name="Spatafora J.W."/>
            <person name="Aimea M.C."/>
        </authorList>
    </citation>
    <scope>NUCLEOTIDE SEQUENCE [LARGE SCALE GENOMIC DNA]</scope>
    <source>
        <strain evidence="6 7">UBC 951</strain>
    </source>
</reference>
<evidence type="ECO:0000256" key="3">
    <source>
        <dbReference type="RuleBase" id="RU003457"/>
    </source>
</evidence>
<dbReference type="Gene3D" id="2.60.120.10">
    <property type="entry name" value="Jelly Rolls"/>
    <property type="match status" value="2"/>
</dbReference>
<dbReference type="InterPro" id="IPR003829">
    <property type="entry name" value="Pirin_N_dom"/>
</dbReference>
<keyword evidence="2" id="KW-0479">Metal-binding</keyword>
<feature type="binding site" evidence="2">
    <location>
        <position position="108"/>
    </location>
    <ligand>
        <name>Fe cation</name>
        <dbReference type="ChEBI" id="CHEBI:24875"/>
    </ligand>
</feature>
<dbReference type="OrthoDB" id="198735at2759"/>
<sequence length="354" mass="38461">MSAAALRATFISRSVATKVRSIKTREGDGALVRRSIGTPALRNLSPFLMLDHFDIAQGAGFPDHPHRGQTTVTLMMSGYVQHEDFKGHAGLIGPGDMQWMTAGKGIMHAEMPLHQDPKTGEALPAPIGLQLWIDLPASSKFTEPTYQELKATQIPTAKPRSAEIVDPEEEGSGWEVKVIAGKSHGVESPVRSPANGECWYFDVKLAPGGKIFQPLPTGWNAFLYTLPGGNITIGSNAAASSGEEYQPYHTLVLSNKAAIASASEATAMDRSRQENGVWIAHASTTAAEAEEARFVLIAGQPLDQEVWQYGPFVLATRKDVQQTLLDFQFKRNGFENANGWESKISKRARSNSFS</sequence>
<dbReference type="PIRSF" id="PIRSF006232">
    <property type="entry name" value="Pirin"/>
    <property type="match status" value="1"/>
</dbReference>
<dbReference type="GO" id="GO:0046872">
    <property type="term" value="F:metal ion binding"/>
    <property type="evidence" value="ECO:0007669"/>
    <property type="project" value="UniProtKB-KW"/>
</dbReference>
<dbReference type="PANTHER" id="PTHR13903:SF8">
    <property type="entry name" value="PIRIN"/>
    <property type="match status" value="1"/>
</dbReference>
<evidence type="ECO:0000313" key="7">
    <source>
        <dbReference type="Proteomes" id="UP000027361"/>
    </source>
</evidence>
<dbReference type="OMA" id="TPWHPHR"/>
<organism evidence="6 7">
    <name type="scientific">Tilletiaria anomala (strain ATCC 24038 / CBS 436.72 / UBC 951)</name>
    <dbReference type="NCBI Taxonomy" id="1037660"/>
    <lineage>
        <taxon>Eukaryota</taxon>
        <taxon>Fungi</taxon>
        <taxon>Dikarya</taxon>
        <taxon>Basidiomycota</taxon>
        <taxon>Ustilaginomycotina</taxon>
        <taxon>Exobasidiomycetes</taxon>
        <taxon>Georgefischeriales</taxon>
        <taxon>Tilletiariaceae</taxon>
        <taxon>Tilletiaria</taxon>
    </lineage>
</organism>
<name>A0A066VQF1_TILAU</name>
<evidence type="ECO:0008006" key="8">
    <source>
        <dbReference type="Google" id="ProtNLM"/>
    </source>
</evidence>
<dbReference type="Proteomes" id="UP000027361">
    <property type="component" value="Unassembled WGS sequence"/>
</dbReference>
<evidence type="ECO:0000313" key="6">
    <source>
        <dbReference type="EMBL" id="KDN43957.1"/>
    </source>
</evidence>
<dbReference type="InterPro" id="IPR011051">
    <property type="entry name" value="RmlC_Cupin_sf"/>
</dbReference>
<dbReference type="CDD" id="cd02909">
    <property type="entry name" value="cupin_pirin_N"/>
    <property type="match status" value="1"/>
</dbReference>
<dbReference type="SUPFAM" id="SSF51182">
    <property type="entry name" value="RmlC-like cupins"/>
    <property type="match status" value="1"/>
</dbReference>
<dbReference type="InterPro" id="IPR014710">
    <property type="entry name" value="RmlC-like_jellyroll"/>
</dbReference>
<dbReference type="EMBL" id="JMSN01000056">
    <property type="protein sequence ID" value="KDN43957.1"/>
    <property type="molecule type" value="Genomic_DNA"/>
</dbReference>
<dbReference type="AlphaFoldDB" id="A0A066VQF1"/>
<gene>
    <name evidence="6" type="ORF">K437DRAFT_278698</name>
</gene>
<feature type="binding site" evidence="2">
    <location>
        <position position="110"/>
    </location>
    <ligand>
        <name>Fe cation</name>
        <dbReference type="ChEBI" id="CHEBI:24875"/>
    </ligand>
</feature>
<comment type="similarity">
    <text evidence="1 3">Belongs to the pirin family.</text>
</comment>
<evidence type="ECO:0000259" key="4">
    <source>
        <dbReference type="Pfam" id="PF02678"/>
    </source>
</evidence>
<dbReference type="InterPro" id="IPR008778">
    <property type="entry name" value="Pirin_C_dom"/>
</dbReference>
<evidence type="ECO:0000256" key="2">
    <source>
        <dbReference type="PIRSR" id="PIRSR006232-1"/>
    </source>
</evidence>
<dbReference type="RefSeq" id="XP_013242578.1">
    <property type="nucleotide sequence ID" value="XM_013387124.1"/>
</dbReference>
<feature type="domain" description="Pirin N-terminal" evidence="4">
    <location>
        <begin position="32"/>
        <end position="133"/>
    </location>
</feature>
<evidence type="ECO:0000256" key="1">
    <source>
        <dbReference type="ARBA" id="ARBA00008416"/>
    </source>
</evidence>
<comment type="cofactor">
    <cofactor evidence="2">
        <name>Fe cation</name>
        <dbReference type="ChEBI" id="CHEBI:24875"/>
    </cofactor>
    <text evidence="2">Binds 1 Fe cation per subunit.</text>
</comment>
<feature type="binding site" evidence="2">
    <location>
        <position position="66"/>
    </location>
    <ligand>
        <name>Fe cation</name>
        <dbReference type="ChEBI" id="CHEBI:24875"/>
    </ligand>
</feature>
<protein>
    <recommendedName>
        <fullName evidence="8">Pirin</fullName>
    </recommendedName>
</protein>
<dbReference type="InParanoid" id="A0A066VQF1"/>
<dbReference type="HOGENOM" id="CLU_045717_0_1_1"/>
<dbReference type="Pfam" id="PF05726">
    <property type="entry name" value="Pirin_C"/>
    <property type="match status" value="1"/>
</dbReference>
<dbReference type="STRING" id="1037660.A0A066VQF1"/>
<feature type="domain" description="Pirin C-terminal" evidence="5">
    <location>
        <begin position="284"/>
        <end position="332"/>
    </location>
</feature>